<evidence type="ECO:0000256" key="1">
    <source>
        <dbReference type="SAM" id="MobiDB-lite"/>
    </source>
</evidence>
<dbReference type="Proteomes" id="UP000489600">
    <property type="component" value="Unassembled WGS sequence"/>
</dbReference>
<feature type="region of interest" description="Disordered" evidence="1">
    <location>
        <begin position="62"/>
        <end position="97"/>
    </location>
</feature>
<feature type="compositionally biased region" description="Polar residues" evidence="1">
    <location>
        <begin position="1"/>
        <end position="19"/>
    </location>
</feature>
<proteinExistence type="predicted"/>
<dbReference type="EMBL" id="CABITT030000007">
    <property type="protein sequence ID" value="VVB11269.1"/>
    <property type="molecule type" value="Genomic_DNA"/>
</dbReference>
<evidence type="ECO:0000313" key="2">
    <source>
        <dbReference type="EMBL" id="VVB11269.1"/>
    </source>
</evidence>
<accession>A0A565CCE4</accession>
<keyword evidence="3" id="KW-1185">Reference proteome</keyword>
<evidence type="ECO:0000313" key="3">
    <source>
        <dbReference type="Proteomes" id="UP000489600"/>
    </source>
</evidence>
<reference evidence="2" key="1">
    <citation type="submission" date="2019-07" db="EMBL/GenBank/DDBJ databases">
        <authorList>
            <person name="Dittberner H."/>
        </authorList>
    </citation>
    <scope>NUCLEOTIDE SEQUENCE [LARGE SCALE GENOMIC DNA]</scope>
</reference>
<feature type="region of interest" description="Disordered" evidence="1">
    <location>
        <begin position="1"/>
        <end position="37"/>
    </location>
</feature>
<sequence length="97" mass="9729">MTVSVSRSNSETLGLSGLSSKRAASGPTTTESSAPAQSALALALVEPTAVLVERVTVVVIPASGDAHEGGESVPSASMDAEMSEQVPMEPATDEATE</sequence>
<name>A0A565CCE4_9BRAS</name>
<organism evidence="2 3">
    <name type="scientific">Arabis nemorensis</name>
    <dbReference type="NCBI Taxonomy" id="586526"/>
    <lineage>
        <taxon>Eukaryota</taxon>
        <taxon>Viridiplantae</taxon>
        <taxon>Streptophyta</taxon>
        <taxon>Embryophyta</taxon>
        <taxon>Tracheophyta</taxon>
        <taxon>Spermatophyta</taxon>
        <taxon>Magnoliopsida</taxon>
        <taxon>eudicotyledons</taxon>
        <taxon>Gunneridae</taxon>
        <taxon>Pentapetalae</taxon>
        <taxon>rosids</taxon>
        <taxon>malvids</taxon>
        <taxon>Brassicales</taxon>
        <taxon>Brassicaceae</taxon>
        <taxon>Arabideae</taxon>
        <taxon>Arabis</taxon>
    </lineage>
</organism>
<protein>
    <submittedName>
        <fullName evidence="2">Uncharacterized protein</fullName>
    </submittedName>
</protein>
<gene>
    <name evidence="2" type="ORF">ANE_LOCUS21713</name>
</gene>
<comment type="caution">
    <text evidence="2">The sequence shown here is derived from an EMBL/GenBank/DDBJ whole genome shotgun (WGS) entry which is preliminary data.</text>
</comment>
<dbReference type="AlphaFoldDB" id="A0A565CCE4"/>